<dbReference type="Proteomes" id="UP000584642">
    <property type="component" value="Unassembled WGS sequence"/>
</dbReference>
<feature type="binding site" evidence="6">
    <location>
        <position position="223"/>
    </location>
    <ligand>
        <name>substrate</name>
    </ligand>
</feature>
<keyword evidence="1 6" id="KW-0808">Transferase</keyword>
<dbReference type="RefSeq" id="WP_180285401.1">
    <property type="nucleotide sequence ID" value="NZ_JABFDB010000028.1"/>
</dbReference>
<reference evidence="8 9" key="1">
    <citation type="submission" date="2020-05" db="EMBL/GenBank/DDBJ databases">
        <title>Azospirillum oleiclasticum sp. nov, a nitrogen-fixing and heavy crude oil-emulsifying bacterium isolated from the crude oil of Yumen Oilfield.</title>
        <authorList>
            <person name="Wu D."/>
            <person name="Cai M."/>
            <person name="Zhang X."/>
        </authorList>
    </citation>
    <scope>NUCLEOTIDE SEQUENCE [LARGE SCALE GENOMIC DNA]</scope>
    <source>
        <strain evidence="8 9">ROY-1-1-2</strain>
    </source>
</reference>
<evidence type="ECO:0000256" key="2">
    <source>
        <dbReference type="ARBA" id="ARBA00022741"/>
    </source>
</evidence>
<comment type="catalytic activity">
    <reaction evidence="6">
        <text>pyridoxal + ATP = pyridoxal 5'-phosphate + ADP + H(+)</text>
        <dbReference type="Rhea" id="RHEA:10224"/>
        <dbReference type="ChEBI" id="CHEBI:15378"/>
        <dbReference type="ChEBI" id="CHEBI:17310"/>
        <dbReference type="ChEBI" id="CHEBI:30616"/>
        <dbReference type="ChEBI" id="CHEBI:456216"/>
        <dbReference type="ChEBI" id="CHEBI:597326"/>
        <dbReference type="EC" id="2.7.1.35"/>
    </reaction>
</comment>
<dbReference type="EC" id="2.7.1.35" evidence="6"/>
<dbReference type="NCBIfam" id="TIGR00687">
    <property type="entry name" value="pyridox_kin"/>
    <property type="match status" value="1"/>
</dbReference>
<keyword evidence="4 6" id="KW-0067">ATP-binding</keyword>
<comment type="subunit">
    <text evidence="6">Homodimer.</text>
</comment>
<evidence type="ECO:0000256" key="5">
    <source>
        <dbReference type="ARBA" id="ARBA00022842"/>
    </source>
</evidence>
<evidence type="ECO:0000256" key="3">
    <source>
        <dbReference type="ARBA" id="ARBA00022777"/>
    </source>
</evidence>
<gene>
    <name evidence="6 8" type="primary">pdxY</name>
    <name evidence="8" type="ORF">HND93_28360</name>
</gene>
<feature type="binding site" evidence="6">
    <location>
        <position position="111"/>
    </location>
    <ligand>
        <name>ATP</name>
        <dbReference type="ChEBI" id="CHEBI:30616"/>
    </ligand>
</feature>
<dbReference type="CDD" id="cd01173">
    <property type="entry name" value="pyridoxal_pyridoxamine_kinase"/>
    <property type="match status" value="1"/>
</dbReference>
<dbReference type="NCBIfam" id="NF004398">
    <property type="entry name" value="PRK05756.1"/>
    <property type="match status" value="1"/>
</dbReference>
<comment type="cofactor">
    <cofactor evidence="6">
        <name>Mg(2+)</name>
        <dbReference type="ChEBI" id="CHEBI:18420"/>
    </cofactor>
</comment>
<evidence type="ECO:0000256" key="1">
    <source>
        <dbReference type="ARBA" id="ARBA00022679"/>
    </source>
</evidence>
<dbReference type="HAMAP" id="MF_01639">
    <property type="entry name" value="PdxY"/>
    <property type="match status" value="1"/>
</dbReference>
<comment type="pathway">
    <text evidence="6">Cofactor metabolism; pyridoxal 5'-phosphate salvage; pyridoxal 5'-phosphate from pyridoxal: step 1/1.</text>
</comment>
<evidence type="ECO:0000256" key="6">
    <source>
        <dbReference type="HAMAP-Rule" id="MF_01639"/>
    </source>
</evidence>
<evidence type="ECO:0000259" key="7">
    <source>
        <dbReference type="Pfam" id="PF08543"/>
    </source>
</evidence>
<dbReference type="InterPro" id="IPR023685">
    <property type="entry name" value="Pyridoxal_kinase_PdxY"/>
</dbReference>
<comment type="caution">
    <text evidence="8">The sequence shown here is derived from an EMBL/GenBank/DDBJ whole genome shotgun (WGS) entry which is preliminary data.</text>
</comment>
<keyword evidence="9" id="KW-1185">Reference proteome</keyword>
<keyword evidence="3 6" id="KW-0418">Kinase</keyword>
<dbReference type="InterPro" id="IPR004625">
    <property type="entry name" value="PyrdxlKinase"/>
</dbReference>
<evidence type="ECO:0000313" key="8">
    <source>
        <dbReference type="EMBL" id="NYZ23631.1"/>
    </source>
</evidence>
<evidence type="ECO:0000313" key="9">
    <source>
        <dbReference type="Proteomes" id="UP000584642"/>
    </source>
</evidence>
<comment type="function">
    <text evidence="6">Pyridoxal kinase involved in the salvage pathway of pyridoxal 5'-phosphate (PLP). Catalyzes the phosphorylation of pyridoxal to PLP.</text>
</comment>
<dbReference type="SUPFAM" id="SSF53613">
    <property type="entry name" value="Ribokinase-like"/>
    <property type="match status" value="1"/>
</dbReference>
<keyword evidence="5 6" id="KW-0460">Magnesium</keyword>
<feature type="binding site" evidence="6">
    <location>
        <position position="148"/>
    </location>
    <ligand>
        <name>ATP</name>
        <dbReference type="ChEBI" id="CHEBI:30616"/>
    </ligand>
</feature>
<comment type="similarity">
    <text evidence="6">Belongs to the pyridoxine kinase family. PdxY subfamily.</text>
</comment>
<proteinExistence type="inferred from homology"/>
<evidence type="ECO:0000256" key="4">
    <source>
        <dbReference type="ARBA" id="ARBA00022840"/>
    </source>
</evidence>
<keyword evidence="2 6" id="KW-0547">Nucleotide-binding</keyword>
<dbReference type="Pfam" id="PF08543">
    <property type="entry name" value="Phos_pyr_kin"/>
    <property type="match status" value="1"/>
</dbReference>
<comment type="caution">
    <text evidence="6">Lacks conserved residue(s) required for the propagation of feature annotation.</text>
</comment>
<dbReference type="InterPro" id="IPR029056">
    <property type="entry name" value="Ribokinase-like"/>
</dbReference>
<sequence>MQTVLSIQSHVAYGYVGNRAAVFPLQRLGIDVIAVNTVQFSNHTGYGSWTGQVFSAGHIADVLDGVAARGALERCSAVLSGYMGDAALGQAIVGAAARVKALNPDAIYCCDPVMGDVGRGFFVRPGIPDFMKEHAVPAADIVTPNQFELEFLAGHPIRTLADALAATAAVRATGPRLVLVTSLLREDGPADRIEMLADGGEAGAWIVSTPRLPLDPAPNGSGDAVAALFLAHYLRSRDPARALEGAAAAIYAIFEATRRAGTRELQIIAAQDEFVAPPRVFVVEQVG</sequence>
<accession>A0ABX2TJW3</accession>
<name>A0ABX2TJW3_9PROT</name>
<feature type="binding site" evidence="6">
    <location>
        <position position="9"/>
    </location>
    <ligand>
        <name>substrate</name>
    </ligand>
</feature>
<dbReference type="InterPro" id="IPR013749">
    <property type="entry name" value="PM/HMP-P_kinase-1"/>
</dbReference>
<dbReference type="EMBL" id="JABFDB010000028">
    <property type="protein sequence ID" value="NYZ23631.1"/>
    <property type="molecule type" value="Genomic_DNA"/>
</dbReference>
<feature type="domain" description="Pyridoxamine kinase/Phosphomethylpyrimidine kinase" evidence="7">
    <location>
        <begin position="104"/>
        <end position="261"/>
    </location>
</feature>
<dbReference type="PANTHER" id="PTHR10534:SF2">
    <property type="entry name" value="PYRIDOXAL KINASE"/>
    <property type="match status" value="1"/>
</dbReference>
<organism evidence="8 9">
    <name type="scientific">Azospirillum oleiclasticum</name>
    <dbReference type="NCBI Taxonomy" id="2735135"/>
    <lineage>
        <taxon>Bacteria</taxon>
        <taxon>Pseudomonadati</taxon>
        <taxon>Pseudomonadota</taxon>
        <taxon>Alphaproteobacteria</taxon>
        <taxon>Rhodospirillales</taxon>
        <taxon>Azospirillaceae</taxon>
        <taxon>Azospirillum</taxon>
    </lineage>
</organism>
<protein>
    <recommendedName>
        <fullName evidence="6">Pyridoxal kinase PdxY</fullName>
        <shortName evidence="6">PL kinase</shortName>
        <ecNumber evidence="6">2.7.1.35</ecNumber>
    </recommendedName>
</protein>
<dbReference type="Gene3D" id="3.40.1190.20">
    <property type="match status" value="1"/>
</dbReference>
<dbReference type="PANTHER" id="PTHR10534">
    <property type="entry name" value="PYRIDOXAL KINASE"/>
    <property type="match status" value="1"/>
</dbReference>
<dbReference type="GO" id="GO:0008478">
    <property type="term" value="F:pyridoxal kinase activity"/>
    <property type="evidence" value="ECO:0007669"/>
    <property type="project" value="UniProtKB-EC"/>
</dbReference>